<keyword evidence="2" id="KW-1185">Reference proteome</keyword>
<sequence length="251" mass="27462">METTALTFLSSRHDSLLTSSPTTWRSSELIGVFGYVLYFSGLARLLLLLSVAAFFRSFTWFAQILLPIVTCVDRYVAAVHPITYLGLRQAGGVRIRNVTAGGVWLISAAGGGLLFIRRFYDDNNILPLVTPLIVSLVVTMFCSLSVLRVLIRPRPGKVGGDRVQVDQSKQRAVHTMTVIMGTLWLRFGGNVVSIMMKSLAAESVGCAGEALNFLFSLPSSVVLFLLFIHRAGKLKTCTVSTVSTVLCFYCL</sequence>
<dbReference type="Proteomes" id="UP000831701">
    <property type="component" value="Chromosome 2"/>
</dbReference>
<proteinExistence type="predicted"/>
<evidence type="ECO:0000313" key="1">
    <source>
        <dbReference type="EMBL" id="KAI3375766.1"/>
    </source>
</evidence>
<protein>
    <submittedName>
        <fullName evidence="1">Uncharacterized protein</fullName>
    </submittedName>
</protein>
<comment type="caution">
    <text evidence="1">The sequence shown here is derived from an EMBL/GenBank/DDBJ whole genome shotgun (WGS) entry which is preliminary data.</text>
</comment>
<evidence type="ECO:0000313" key="2">
    <source>
        <dbReference type="Proteomes" id="UP000831701"/>
    </source>
</evidence>
<dbReference type="EMBL" id="CM041532">
    <property type="protein sequence ID" value="KAI3375766.1"/>
    <property type="molecule type" value="Genomic_DNA"/>
</dbReference>
<name>A0ACB8X719_9TELE</name>
<accession>A0ACB8X719</accession>
<gene>
    <name evidence="1" type="ORF">L3Q82_003736</name>
</gene>
<reference evidence="1" key="1">
    <citation type="submission" date="2022-04" db="EMBL/GenBank/DDBJ databases">
        <title>Jade perch genome.</title>
        <authorList>
            <person name="Chao B."/>
        </authorList>
    </citation>
    <scope>NUCLEOTIDE SEQUENCE</scope>
    <source>
        <strain evidence="1">CB-2022</strain>
    </source>
</reference>
<organism evidence="1 2">
    <name type="scientific">Scortum barcoo</name>
    <name type="common">barcoo grunter</name>
    <dbReference type="NCBI Taxonomy" id="214431"/>
    <lineage>
        <taxon>Eukaryota</taxon>
        <taxon>Metazoa</taxon>
        <taxon>Chordata</taxon>
        <taxon>Craniata</taxon>
        <taxon>Vertebrata</taxon>
        <taxon>Euteleostomi</taxon>
        <taxon>Actinopterygii</taxon>
        <taxon>Neopterygii</taxon>
        <taxon>Teleostei</taxon>
        <taxon>Neoteleostei</taxon>
        <taxon>Acanthomorphata</taxon>
        <taxon>Eupercaria</taxon>
        <taxon>Centrarchiformes</taxon>
        <taxon>Terapontoidei</taxon>
        <taxon>Terapontidae</taxon>
        <taxon>Scortum</taxon>
    </lineage>
</organism>